<accession>A0A2U1K6C2</accession>
<name>A0A2U1K6C2_9BACI</name>
<evidence type="ECO:0000313" key="2">
    <source>
        <dbReference type="Proteomes" id="UP000245998"/>
    </source>
</evidence>
<comment type="caution">
    <text evidence="1">The sequence shown here is derived from an EMBL/GenBank/DDBJ whole genome shotgun (WGS) entry which is preliminary data.</text>
</comment>
<dbReference type="RefSeq" id="WP_116553366.1">
    <property type="nucleotide sequence ID" value="NZ_QCZG01000003.1"/>
</dbReference>
<gene>
    <name evidence="1" type="ORF">DCC39_02835</name>
</gene>
<dbReference type="Pfam" id="PF08970">
    <property type="entry name" value="Sda"/>
    <property type="match status" value="1"/>
</dbReference>
<dbReference type="Gene3D" id="1.10.287.1100">
    <property type="entry name" value="Sporulation inhibitor A"/>
    <property type="match status" value="1"/>
</dbReference>
<organism evidence="1 2">
    <name type="scientific">Pueribacillus theae</name>
    <dbReference type="NCBI Taxonomy" id="2171751"/>
    <lineage>
        <taxon>Bacteria</taxon>
        <taxon>Bacillati</taxon>
        <taxon>Bacillota</taxon>
        <taxon>Bacilli</taxon>
        <taxon>Bacillales</taxon>
        <taxon>Bacillaceae</taxon>
        <taxon>Pueribacillus</taxon>
    </lineage>
</organism>
<dbReference type="InterPro" id="IPR036916">
    <property type="entry name" value="Sda_sf"/>
</dbReference>
<keyword evidence="2" id="KW-1185">Reference proteome</keyword>
<evidence type="ECO:0000313" key="1">
    <source>
        <dbReference type="EMBL" id="PWA13080.1"/>
    </source>
</evidence>
<sequence length="47" mass="5552">MFSLLKDKDLIDSYRQAIALSLEKEFIQLLEKALHERGLHQVVRLNK</sequence>
<dbReference type="InterPro" id="IPR015064">
    <property type="entry name" value="Sda"/>
</dbReference>
<protein>
    <submittedName>
        <fullName evidence="1">Sporulation histidine kinase inhibitor Sda</fullName>
    </submittedName>
</protein>
<dbReference type="OrthoDB" id="2933732at2"/>
<dbReference type="AlphaFoldDB" id="A0A2U1K6C2"/>
<dbReference type="EMBL" id="QCZG01000003">
    <property type="protein sequence ID" value="PWA13080.1"/>
    <property type="molecule type" value="Genomic_DNA"/>
</dbReference>
<reference evidence="1 2" key="1">
    <citation type="submission" date="2018-04" db="EMBL/GenBank/DDBJ databases">
        <title>Camelliibacillus theae gen. nov., sp. nov., isolated from Pu'er tea.</title>
        <authorList>
            <person name="Niu L."/>
        </authorList>
    </citation>
    <scope>NUCLEOTIDE SEQUENCE [LARGE SCALE GENOMIC DNA]</scope>
    <source>
        <strain evidence="1 2">T8</strain>
    </source>
</reference>
<dbReference type="SUPFAM" id="SSF100985">
    <property type="entry name" value="Sporulation inhibitor Sda"/>
    <property type="match status" value="1"/>
</dbReference>
<dbReference type="Proteomes" id="UP000245998">
    <property type="component" value="Unassembled WGS sequence"/>
</dbReference>
<proteinExistence type="predicted"/>